<sequence length="249" mass="29441">MDYEQFADKKCRELMQIQERFMEQLSISSYQHWYYDAELALLRLYNDDIDQLYLKYIPIGTFSLTSETWMWSWFNDHSFEPNKNSTLDVMEFGLENDYPKLTAGTFSGDEFDCWEFTAISLATLGGIGVYRAPSEKLQSYLLITAVLDENSREVIHFNQAKVKCKIHGRSRPAFVCQHLNLEYPKGFEEAFETYKGMELGEDDDFQAWCDECEKVRIRNNGWSEYAEEFAKIKLVCEYCYFELKSFNCR</sequence>
<evidence type="ECO:0000313" key="1">
    <source>
        <dbReference type="EMBL" id="RKO68421.1"/>
    </source>
</evidence>
<proteinExistence type="predicted"/>
<organism evidence="1 2">
    <name type="scientific">Sphingobacterium puteale</name>
    <dbReference type="NCBI Taxonomy" id="2420510"/>
    <lineage>
        <taxon>Bacteria</taxon>
        <taxon>Pseudomonadati</taxon>
        <taxon>Bacteroidota</taxon>
        <taxon>Sphingobacteriia</taxon>
        <taxon>Sphingobacteriales</taxon>
        <taxon>Sphingobacteriaceae</taxon>
        <taxon>Sphingobacterium</taxon>
    </lineage>
</organism>
<comment type="caution">
    <text evidence="1">The sequence shown here is derived from an EMBL/GenBank/DDBJ whole genome shotgun (WGS) entry which is preliminary data.</text>
</comment>
<dbReference type="EMBL" id="RBWS01000032">
    <property type="protein sequence ID" value="RKO68421.1"/>
    <property type="molecule type" value="Genomic_DNA"/>
</dbReference>
<keyword evidence="2" id="KW-1185">Reference proteome</keyword>
<dbReference type="Pfam" id="PF21813">
    <property type="entry name" value="DUF6882"/>
    <property type="match status" value="1"/>
</dbReference>
<protein>
    <submittedName>
        <fullName evidence="1">Uncharacterized protein</fullName>
    </submittedName>
</protein>
<name>A0A420VQ08_9SPHI</name>
<dbReference type="InterPro" id="IPR049249">
    <property type="entry name" value="DUF6882"/>
</dbReference>
<reference evidence="1 2" key="1">
    <citation type="submission" date="2018-10" db="EMBL/GenBank/DDBJ databases">
        <title>Sphingobacterium sp. M05W1-28.</title>
        <authorList>
            <person name="Cai H."/>
        </authorList>
    </citation>
    <scope>NUCLEOTIDE SEQUENCE [LARGE SCALE GENOMIC DNA]</scope>
    <source>
        <strain evidence="1 2">M05W1-28</strain>
    </source>
</reference>
<accession>A0A420VQ08</accession>
<evidence type="ECO:0000313" key="2">
    <source>
        <dbReference type="Proteomes" id="UP000282423"/>
    </source>
</evidence>
<gene>
    <name evidence="1" type="ORF">D7322_27325</name>
</gene>
<dbReference type="OrthoDB" id="7859927at2"/>
<dbReference type="Proteomes" id="UP000282423">
    <property type="component" value="Unassembled WGS sequence"/>
</dbReference>
<dbReference type="AlphaFoldDB" id="A0A420VQ08"/>